<keyword evidence="1" id="KW-0812">Transmembrane</keyword>
<reference evidence="2" key="1">
    <citation type="submission" date="2018-05" db="EMBL/GenBank/DDBJ databases">
        <authorList>
            <person name="Lanie J.A."/>
            <person name="Ng W.-L."/>
            <person name="Kazmierczak K.M."/>
            <person name="Andrzejewski T.M."/>
            <person name="Davidsen T.M."/>
            <person name="Wayne K.J."/>
            <person name="Tettelin H."/>
            <person name="Glass J.I."/>
            <person name="Rusch D."/>
            <person name="Podicherti R."/>
            <person name="Tsui H.-C.T."/>
            <person name="Winkler M.E."/>
        </authorList>
    </citation>
    <scope>NUCLEOTIDE SEQUENCE</scope>
</reference>
<accession>A0A381WN37</accession>
<sequence>MDYLILALVLLSFSLLLALHPDIIRWGNKYRQYIYRILPLLRQVDAPMKTALTLSCLILFAGIITRIYLTEDRWLLNAMGFAFIPPLIQWGKKLLRLKKN</sequence>
<keyword evidence="1" id="KW-1133">Transmembrane helix</keyword>
<feature type="transmembrane region" description="Helical" evidence="1">
    <location>
        <begin position="51"/>
        <end position="69"/>
    </location>
</feature>
<keyword evidence="1" id="KW-0472">Membrane</keyword>
<proteinExistence type="predicted"/>
<gene>
    <name evidence="2" type="ORF">METZ01_LOCUS106764</name>
</gene>
<organism evidence="2">
    <name type="scientific">marine metagenome</name>
    <dbReference type="NCBI Taxonomy" id="408172"/>
    <lineage>
        <taxon>unclassified sequences</taxon>
        <taxon>metagenomes</taxon>
        <taxon>ecological metagenomes</taxon>
    </lineage>
</organism>
<dbReference type="AlphaFoldDB" id="A0A381WN37"/>
<name>A0A381WN37_9ZZZZ</name>
<dbReference type="EMBL" id="UINC01012329">
    <property type="protein sequence ID" value="SVA53910.1"/>
    <property type="molecule type" value="Genomic_DNA"/>
</dbReference>
<evidence type="ECO:0000313" key="2">
    <source>
        <dbReference type="EMBL" id="SVA53910.1"/>
    </source>
</evidence>
<evidence type="ECO:0000256" key="1">
    <source>
        <dbReference type="SAM" id="Phobius"/>
    </source>
</evidence>
<protein>
    <submittedName>
        <fullName evidence="2">Uncharacterized protein</fullName>
    </submittedName>
</protein>